<proteinExistence type="predicted"/>
<organism evidence="2">
    <name type="scientific">Fervidicoccus fontis</name>
    <dbReference type="NCBI Taxonomy" id="683846"/>
    <lineage>
        <taxon>Archaea</taxon>
        <taxon>Thermoproteota</taxon>
        <taxon>Thermoprotei</taxon>
        <taxon>Fervidicoccales</taxon>
        <taxon>Fervidicoccaceae</taxon>
        <taxon>Fervidicoccus</taxon>
    </lineage>
</organism>
<dbReference type="GO" id="GO:0006779">
    <property type="term" value="P:porphyrin-containing compound biosynthetic process"/>
    <property type="evidence" value="ECO:0007669"/>
    <property type="project" value="InterPro"/>
</dbReference>
<gene>
    <name evidence="2" type="ORF">ENW83_03365</name>
</gene>
<name>A0A7J3SMU8_9CREN</name>
<dbReference type="EMBL" id="DTLS01000091">
    <property type="protein sequence ID" value="HGZ60229.1"/>
    <property type="molecule type" value="Genomic_DNA"/>
</dbReference>
<dbReference type="AlphaFoldDB" id="A0A7J3SMU8"/>
<reference evidence="2" key="1">
    <citation type="journal article" date="2020" name="mSystems">
        <title>Genome- and Community-Level Interaction Insights into Carbon Utilization and Element Cycling Functions of Hydrothermarchaeota in Hydrothermal Sediment.</title>
        <authorList>
            <person name="Zhou Z."/>
            <person name="Liu Y."/>
            <person name="Xu W."/>
            <person name="Pan J."/>
            <person name="Luo Z.H."/>
            <person name="Li M."/>
        </authorList>
    </citation>
    <scope>NUCLEOTIDE SEQUENCE [LARGE SCALE GENOMIC DNA]</scope>
    <source>
        <strain evidence="2">SpSt-885</strain>
    </source>
</reference>
<dbReference type="GO" id="GO:0004853">
    <property type="term" value="F:uroporphyrinogen decarboxylase activity"/>
    <property type="evidence" value="ECO:0007669"/>
    <property type="project" value="InterPro"/>
</dbReference>
<dbReference type="InterPro" id="IPR000257">
    <property type="entry name" value="Uroporphyrinogen_deCOase"/>
</dbReference>
<dbReference type="InterPro" id="IPR038071">
    <property type="entry name" value="UROD/MetE-like_sf"/>
</dbReference>
<accession>A0A7J3SMU8</accession>
<feature type="domain" description="Uroporphyrinogen decarboxylase (URO-D)" evidence="1">
    <location>
        <begin position="80"/>
        <end position="201"/>
    </location>
</feature>
<dbReference type="SUPFAM" id="SSF51726">
    <property type="entry name" value="UROD/MetE-like"/>
    <property type="match status" value="1"/>
</dbReference>
<dbReference type="PANTHER" id="PTHR47099:SF1">
    <property type="entry name" value="METHYLCOBAMIDE:COM METHYLTRANSFERASE MTBA"/>
    <property type="match status" value="1"/>
</dbReference>
<protein>
    <recommendedName>
        <fullName evidence="1">Uroporphyrinogen decarboxylase (URO-D) domain-containing protein</fullName>
    </recommendedName>
</protein>
<comment type="caution">
    <text evidence="2">The sequence shown here is derived from an EMBL/GenBank/DDBJ whole genome shotgun (WGS) entry which is preliminary data.</text>
</comment>
<dbReference type="Pfam" id="PF01208">
    <property type="entry name" value="URO-D"/>
    <property type="match status" value="1"/>
</dbReference>
<sequence>MYEIKFDEMRVEESKKRLETAWNLKEPDRVPIVVQMQWPYGAFGRVPQNYYSDDDYCLKWHVNEINRFLKHVEDDYIPHLFLWYGVVAIPEAFGAKIRWRRGRDPQVVEPVIKDISDIDQLEVPELTSSKTVSKILSLESQWRKKVNIPIAITDNQGPLDIAVMLRGLVPLLRDMYLHPHSVHKLMEVVTKTIIEFVKMQKEIIGEDMDECHACHSGVWAPKGVGVWISEDYITQLSPKLFKEFVMPYDEKIFQTFGGGMLHACGDSTHLINNFLEMPHLKCINVWLVGNLSILKKFKEGLKGRKCLAVGEYTPENPTEYFKEMINIGAPGGGLILMTATGDDIVTVPGKGYVKRKGVYAKRIEFSKQVVETVKKYGKYSIHDSADNL</sequence>
<evidence type="ECO:0000259" key="1">
    <source>
        <dbReference type="Pfam" id="PF01208"/>
    </source>
</evidence>
<dbReference type="InterPro" id="IPR052024">
    <property type="entry name" value="Methanogen_methyltrans"/>
</dbReference>
<dbReference type="PANTHER" id="PTHR47099">
    <property type="entry name" value="METHYLCOBAMIDE:COM METHYLTRANSFERASE MTBA"/>
    <property type="match status" value="1"/>
</dbReference>
<evidence type="ECO:0000313" key="2">
    <source>
        <dbReference type="EMBL" id="HGZ60229.1"/>
    </source>
</evidence>
<dbReference type="Gene3D" id="3.20.20.210">
    <property type="match status" value="1"/>
</dbReference>